<dbReference type="OrthoDB" id="537042at2759"/>
<protein>
    <submittedName>
        <fullName evidence="3">Uncharacterized protein</fullName>
    </submittedName>
</protein>
<evidence type="ECO:0000256" key="1">
    <source>
        <dbReference type="SAM" id="MobiDB-lite"/>
    </source>
</evidence>
<dbReference type="EMBL" id="CM008966">
    <property type="protein sequence ID" value="PNW83406.1"/>
    <property type="molecule type" value="Genomic_DNA"/>
</dbReference>
<name>A0A2K3DS89_CHLRE</name>
<evidence type="ECO:0000313" key="3">
    <source>
        <dbReference type="EMBL" id="PNW83406.1"/>
    </source>
</evidence>
<dbReference type="GeneID" id="5726291"/>
<sequence length="268" mass="27423">MRGANVLVFFMCLLIGTRSGVAQASPPLVGHSPTDPQSPVPAATNPSPPVGLPPPAPPSPAPPVVYRNDQILRIAAGQTCDPAANFTRVSGPACALVAGPIDAPNGNNYLSGLPIWPPSDPRFPRFSYVLMTSTGQLSTIRYIGGAAWSIDGAGGNITRFEASTRRRAQEVGPSPTPAPVPAPPPAPGPVVALVLRSDGSFVFARADGSSTGVGSATLGVARAGTGGEANAPFTLRLLDFPGRAPSLDLGIYNKDEKLVWSLFGAGEA</sequence>
<dbReference type="KEGG" id="cre:CHLRE_05g244350v5"/>
<feature type="chain" id="PRO_5014376000" evidence="2">
    <location>
        <begin position="25"/>
        <end position="268"/>
    </location>
</feature>
<feature type="compositionally biased region" description="Pro residues" evidence="1">
    <location>
        <begin position="46"/>
        <end position="63"/>
    </location>
</feature>
<feature type="region of interest" description="Disordered" evidence="1">
    <location>
        <begin position="26"/>
        <end position="63"/>
    </location>
</feature>
<proteinExistence type="predicted"/>
<dbReference type="Gramene" id="PNW83406">
    <property type="protein sequence ID" value="PNW83406"/>
    <property type="gene ID" value="CHLRE_05g244350v5"/>
</dbReference>
<accession>A0A2K3DS89</accession>
<dbReference type="ExpressionAtlas" id="A0A2K3DS89">
    <property type="expression patterns" value="baseline"/>
</dbReference>
<evidence type="ECO:0000256" key="2">
    <source>
        <dbReference type="SAM" id="SignalP"/>
    </source>
</evidence>
<organism evidence="3 4">
    <name type="scientific">Chlamydomonas reinhardtii</name>
    <name type="common">Chlamydomonas smithii</name>
    <dbReference type="NCBI Taxonomy" id="3055"/>
    <lineage>
        <taxon>Eukaryota</taxon>
        <taxon>Viridiplantae</taxon>
        <taxon>Chlorophyta</taxon>
        <taxon>core chlorophytes</taxon>
        <taxon>Chlorophyceae</taxon>
        <taxon>CS clade</taxon>
        <taxon>Chlamydomonadales</taxon>
        <taxon>Chlamydomonadaceae</taxon>
        <taxon>Chlamydomonas</taxon>
    </lineage>
</organism>
<feature type="signal peptide" evidence="2">
    <location>
        <begin position="1"/>
        <end position="24"/>
    </location>
</feature>
<evidence type="ECO:0000313" key="4">
    <source>
        <dbReference type="Proteomes" id="UP000006906"/>
    </source>
</evidence>
<feature type="compositionally biased region" description="Pro residues" evidence="1">
    <location>
        <begin position="174"/>
        <end position="184"/>
    </location>
</feature>
<keyword evidence="2" id="KW-0732">Signal</keyword>
<dbReference type="RefSeq" id="XP_042924669.1">
    <property type="nucleotide sequence ID" value="XM_043062479.1"/>
</dbReference>
<dbReference type="InParanoid" id="A0A2K3DS89"/>
<dbReference type="Proteomes" id="UP000006906">
    <property type="component" value="Chromosome 5"/>
</dbReference>
<keyword evidence="4" id="KW-1185">Reference proteome</keyword>
<gene>
    <name evidence="3" type="ORF">CHLRE_05g244350v5</name>
</gene>
<reference evidence="3 4" key="1">
    <citation type="journal article" date="2007" name="Science">
        <title>The Chlamydomonas genome reveals the evolution of key animal and plant functions.</title>
        <authorList>
            <person name="Merchant S.S."/>
            <person name="Prochnik S.E."/>
            <person name="Vallon O."/>
            <person name="Harris E.H."/>
            <person name="Karpowicz S.J."/>
            <person name="Witman G.B."/>
            <person name="Terry A."/>
            <person name="Salamov A."/>
            <person name="Fritz-Laylin L.K."/>
            <person name="Marechal-Drouard L."/>
            <person name="Marshall W.F."/>
            <person name="Qu L.H."/>
            <person name="Nelson D.R."/>
            <person name="Sanderfoot A.A."/>
            <person name="Spalding M.H."/>
            <person name="Kapitonov V.V."/>
            <person name="Ren Q."/>
            <person name="Ferris P."/>
            <person name="Lindquist E."/>
            <person name="Shapiro H."/>
            <person name="Lucas S.M."/>
            <person name="Grimwood J."/>
            <person name="Schmutz J."/>
            <person name="Cardol P."/>
            <person name="Cerutti H."/>
            <person name="Chanfreau G."/>
            <person name="Chen C.L."/>
            <person name="Cognat V."/>
            <person name="Croft M.T."/>
            <person name="Dent R."/>
            <person name="Dutcher S."/>
            <person name="Fernandez E."/>
            <person name="Fukuzawa H."/>
            <person name="Gonzalez-Ballester D."/>
            <person name="Gonzalez-Halphen D."/>
            <person name="Hallmann A."/>
            <person name="Hanikenne M."/>
            <person name="Hippler M."/>
            <person name="Inwood W."/>
            <person name="Jabbari K."/>
            <person name="Kalanon M."/>
            <person name="Kuras R."/>
            <person name="Lefebvre P.A."/>
            <person name="Lemaire S.D."/>
            <person name="Lobanov A.V."/>
            <person name="Lohr M."/>
            <person name="Manuell A."/>
            <person name="Meier I."/>
            <person name="Mets L."/>
            <person name="Mittag M."/>
            <person name="Mittelmeier T."/>
            <person name="Moroney J.V."/>
            <person name="Moseley J."/>
            <person name="Napoli C."/>
            <person name="Nedelcu A.M."/>
            <person name="Niyogi K."/>
            <person name="Novoselov S.V."/>
            <person name="Paulsen I.T."/>
            <person name="Pazour G."/>
            <person name="Purton S."/>
            <person name="Ral J.P."/>
            <person name="Riano-Pachon D.M."/>
            <person name="Riekhof W."/>
            <person name="Rymarquis L."/>
            <person name="Schroda M."/>
            <person name="Stern D."/>
            <person name="Umen J."/>
            <person name="Willows R."/>
            <person name="Wilson N."/>
            <person name="Zimmer S.L."/>
            <person name="Allmer J."/>
            <person name="Balk J."/>
            <person name="Bisova K."/>
            <person name="Chen C.J."/>
            <person name="Elias M."/>
            <person name="Gendler K."/>
            <person name="Hauser C."/>
            <person name="Lamb M.R."/>
            <person name="Ledford H."/>
            <person name="Long J.C."/>
            <person name="Minagawa J."/>
            <person name="Page M.D."/>
            <person name="Pan J."/>
            <person name="Pootakham W."/>
            <person name="Roje S."/>
            <person name="Rose A."/>
            <person name="Stahlberg E."/>
            <person name="Terauchi A.M."/>
            <person name="Yang P."/>
            <person name="Ball S."/>
            <person name="Bowler C."/>
            <person name="Dieckmann C.L."/>
            <person name="Gladyshev V.N."/>
            <person name="Green P."/>
            <person name="Jorgensen R."/>
            <person name="Mayfield S."/>
            <person name="Mueller-Roeber B."/>
            <person name="Rajamani S."/>
            <person name="Sayre R.T."/>
            <person name="Brokstein P."/>
            <person name="Dubchak I."/>
            <person name="Goodstein D."/>
            <person name="Hornick L."/>
            <person name="Huang Y.W."/>
            <person name="Jhaveri J."/>
            <person name="Luo Y."/>
            <person name="Martinez D."/>
            <person name="Ngau W.C."/>
            <person name="Otillar B."/>
            <person name="Poliakov A."/>
            <person name="Porter A."/>
            <person name="Szajkowski L."/>
            <person name="Werner G."/>
            <person name="Zhou K."/>
            <person name="Grigoriev I.V."/>
            <person name="Rokhsar D.S."/>
            <person name="Grossman A.R."/>
        </authorList>
    </citation>
    <scope>NUCLEOTIDE SEQUENCE [LARGE SCALE GENOMIC DNA]</scope>
    <source>
        <strain evidence="4">CC-503</strain>
    </source>
</reference>
<dbReference type="AlphaFoldDB" id="A0A2K3DS89"/>
<feature type="region of interest" description="Disordered" evidence="1">
    <location>
        <begin position="164"/>
        <end position="184"/>
    </location>
</feature>